<feature type="binding site" evidence="9">
    <location>
        <position position="187"/>
    </location>
    <ligand>
        <name>1-deoxy-D-xylulose 5-phosphate</name>
        <dbReference type="ChEBI" id="CHEBI:57792"/>
    </ligand>
</feature>
<dbReference type="Gene3D" id="1.10.1740.10">
    <property type="match status" value="1"/>
</dbReference>
<dbReference type="EC" id="1.1.1.267" evidence="9"/>
<dbReference type="InterPro" id="IPR036169">
    <property type="entry name" value="DXPR_C_sf"/>
</dbReference>
<dbReference type="Gene3D" id="3.40.50.720">
    <property type="entry name" value="NAD(P)-binding Rossmann-like Domain"/>
    <property type="match status" value="2"/>
</dbReference>
<feature type="binding site" evidence="9">
    <location>
        <position position="131"/>
    </location>
    <ligand>
        <name>1-deoxy-D-xylulose 5-phosphate</name>
        <dbReference type="ChEBI" id="CHEBI:57792"/>
    </ligand>
</feature>
<feature type="domain" description="1-deoxy-D-xylulose 5-phosphate reductoisomerase C-terminal" evidence="11">
    <location>
        <begin position="125"/>
        <end position="204"/>
    </location>
</feature>
<dbReference type="SUPFAM" id="SSF51735">
    <property type="entry name" value="NAD(P)-binding Rossmann-fold domains"/>
    <property type="match status" value="1"/>
</dbReference>
<evidence type="ECO:0000313" key="13">
    <source>
        <dbReference type="EMBL" id="MSU05943.1"/>
    </source>
</evidence>
<dbReference type="AlphaFoldDB" id="A0A7X2PCI5"/>
<feature type="binding site" evidence="9">
    <location>
        <position position="12"/>
    </location>
    <ligand>
        <name>NADPH</name>
        <dbReference type="ChEBI" id="CHEBI:57783"/>
    </ligand>
</feature>
<gene>
    <name evidence="9" type="primary">dxr</name>
    <name evidence="13" type="ORF">FYJ80_04005</name>
</gene>
<feature type="domain" description="1-deoxy-D-xylulose 5-phosphate reductoisomerase N-terminal" evidence="10">
    <location>
        <begin position="62"/>
        <end position="111"/>
    </location>
</feature>
<proteinExistence type="inferred from homology"/>
<feature type="binding site" evidence="9">
    <location>
        <position position="196"/>
    </location>
    <ligand>
        <name>Mn(2+)</name>
        <dbReference type="ChEBI" id="CHEBI:29035"/>
    </ligand>
</feature>
<dbReference type="InterPro" id="IPR013644">
    <property type="entry name" value="DXP_reductoisomerase_C"/>
</dbReference>
<dbReference type="InterPro" id="IPR026877">
    <property type="entry name" value="DXPR_C"/>
</dbReference>
<evidence type="ECO:0000256" key="3">
    <source>
        <dbReference type="ARBA" id="ARBA00022723"/>
    </source>
</evidence>
<reference evidence="13 14" key="1">
    <citation type="submission" date="2019-08" db="EMBL/GenBank/DDBJ databases">
        <title>In-depth cultivation of the pig gut microbiome towards novel bacterial diversity and tailored functional studies.</title>
        <authorList>
            <person name="Wylensek D."/>
            <person name="Hitch T.C.A."/>
            <person name="Clavel T."/>
        </authorList>
    </citation>
    <scope>NUCLEOTIDE SEQUENCE [LARGE SCALE GENOMIC DNA]</scope>
    <source>
        <strain evidence="13 14">NM-380-WT-3C1</strain>
    </source>
</reference>
<evidence type="ECO:0000256" key="9">
    <source>
        <dbReference type="HAMAP-Rule" id="MF_00183"/>
    </source>
</evidence>
<evidence type="ECO:0000259" key="10">
    <source>
        <dbReference type="Pfam" id="PF02670"/>
    </source>
</evidence>
<dbReference type="HAMAP" id="MF_00183">
    <property type="entry name" value="DXP_reductoisom"/>
    <property type="match status" value="1"/>
</dbReference>
<comment type="caution">
    <text evidence="9">Lacks conserved residue(s) required for the propagation of feature annotation.</text>
</comment>
<name>A0A7X2PCI5_9SPIO</name>
<dbReference type="RefSeq" id="WP_154424875.1">
    <property type="nucleotide sequence ID" value="NZ_VUNN01000005.1"/>
</dbReference>
<feature type="binding site" evidence="9">
    <location>
        <position position="129"/>
    </location>
    <ligand>
        <name>Mn(2+)</name>
        <dbReference type="ChEBI" id="CHEBI:29035"/>
    </ligand>
</feature>
<dbReference type="GO" id="GO:0070402">
    <property type="term" value="F:NADPH binding"/>
    <property type="evidence" value="ECO:0007669"/>
    <property type="project" value="InterPro"/>
</dbReference>
<comment type="cofactor">
    <cofactor evidence="9">
        <name>Mg(2+)</name>
        <dbReference type="ChEBI" id="CHEBI:18420"/>
    </cofactor>
    <cofactor evidence="9">
        <name>Mn(2+)</name>
        <dbReference type="ChEBI" id="CHEBI:29035"/>
    </cofactor>
</comment>
<comment type="similarity">
    <text evidence="2 9">Belongs to the DXR family.</text>
</comment>
<feature type="binding site" evidence="9">
    <location>
        <position position="153"/>
    </location>
    <ligand>
        <name>1-deoxy-D-xylulose 5-phosphate</name>
        <dbReference type="ChEBI" id="CHEBI:57792"/>
    </ligand>
</feature>
<feature type="binding site" evidence="9">
    <location>
        <position position="130"/>
    </location>
    <ligand>
        <name>1-deoxy-D-xylulose 5-phosphate</name>
        <dbReference type="ChEBI" id="CHEBI:57792"/>
    </ligand>
</feature>
<dbReference type="Pfam" id="PF08436">
    <property type="entry name" value="DXP_redisom_C"/>
    <property type="match status" value="1"/>
</dbReference>
<feature type="binding site" evidence="9">
    <location>
        <position position="192"/>
    </location>
    <ligand>
        <name>1-deoxy-D-xylulose 5-phosphate</name>
        <dbReference type="ChEBI" id="CHEBI:57792"/>
    </ligand>
</feature>
<evidence type="ECO:0000256" key="1">
    <source>
        <dbReference type="ARBA" id="ARBA00005094"/>
    </source>
</evidence>
<protein>
    <recommendedName>
        <fullName evidence="9">1-deoxy-D-xylulose 5-phosphate reductoisomerase</fullName>
        <shortName evidence="9">DXP reductoisomerase</shortName>
        <ecNumber evidence="9">1.1.1.267</ecNumber>
    </recommendedName>
    <alternativeName>
        <fullName evidence="9">1-deoxyxylulose-5-phosphate reductoisomerase</fullName>
    </alternativeName>
    <alternativeName>
        <fullName evidence="9">2-C-methyl-D-erythritol 4-phosphate synthase</fullName>
    </alternativeName>
</protein>
<feature type="binding site" evidence="9">
    <location>
        <position position="174"/>
    </location>
    <ligand>
        <name>1-deoxy-D-xylulose 5-phosphate</name>
        <dbReference type="ChEBI" id="CHEBI:57792"/>
    </ligand>
</feature>
<dbReference type="PANTHER" id="PTHR30525">
    <property type="entry name" value="1-DEOXY-D-XYLULOSE 5-PHOSPHATE REDUCTOISOMERASE"/>
    <property type="match status" value="1"/>
</dbReference>
<keyword evidence="5 9" id="KW-0560">Oxidoreductase</keyword>
<dbReference type="SUPFAM" id="SSF55347">
    <property type="entry name" value="Glyceraldehyde-3-phosphate dehydrogenase-like, C-terminal domain"/>
    <property type="match status" value="1"/>
</dbReference>
<dbReference type="GO" id="GO:0016853">
    <property type="term" value="F:isomerase activity"/>
    <property type="evidence" value="ECO:0007669"/>
    <property type="project" value="UniProtKB-KW"/>
</dbReference>
<keyword evidence="7 9" id="KW-0414">Isoprene biosynthesis</keyword>
<feature type="binding site" evidence="9">
    <location>
        <position position="15"/>
    </location>
    <ligand>
        <name>NADPH</name>
        <dbReference type="ChEBI" id="CHEBI:57783"/>
    </ligand>
</feature>
<keyword evidence="9" id="KW-0460">Magnesium</keyword>
<keyword evidence="14" id="KW-1185">Reference proteome</keyword>
<dbReference type="GO" id="GO:0051484">
    <property type="term" value="P:isopentenyl diphosphate biosynthetic process, methylerythritol 4-phosphate pathway involved in terpenoid biosynthetic process"/>
    <property type="evidence" value="ECO:0007669"/>
    <property type="project" value="TreeGrafter"/>
</dbReference>
<evidence type="ECO:0000256" key="6">
    <source>
        <dbReference type="ARBA" id="ARBA00023211"/>
    </source>
</evidence>
<dbReference type="Pfam" id="PF02670">
    <property type="entry name" value="DXP_reductoisom"/>
    <property type="match status" value="1"/>
</dbReference>
<dbReference type="InterPro" id="IPR013512">
    <property type="entry name" value="DXP_reductoisomerase_N"/>
</dbReference>
<feature type="domain" description="DXP reductoisomerase C-terminal" evidence="12">
    <location>
        <begin position="236"/>
        <end position="352"/>
    </location>
</feature>
<dbReference type="PIRSF" id="PIRSF006205">
    <property type="entry name" value="Dxp_reductismrs"/>
    <property type="match status" value="1"/>
</dbReference>
<dbReference type="GO" id="GO:0030604">
    <property type="term" value="F:1-deoxy-D-xylulose-5-phosphate reductoisomerase activity"/>
    <property type="evidence" value="ECO:0007669"/>
    <property type="project" value="UniProtKB-UniRule"/>
</dbReference>
<evidence type="ECO:0000313" key="14">
    <source>
        <dbReference type="Proteomes" id="UP000460549"/>
    </source>
</evidence>
<dbReference type="UniPathway" id="UPA00056">
    <property type="reaction ID" value="UER00092"/>
</dbReference>
<comment type="function">
    <text evidence="9">Catalyzes the NADPH-dependent rearrangement and reduction of 1-deoxy-D-xylulose-5-phosphate (DXP) to 2-C-methyl-D-erythritol 4-phosphate (MEP).</text>
</comment>
<dbReference type="PANTHER" id="PTHR30525:SF0">
    <property type="entry name" value="1-DEOXY-D-XYLULOSE 5-PHOSPHATE REDUCTOISOMERASE, CHLOROPLASTIC"/>
    <property type="match status" value="1"/>
</dbReference>
<dbReference type="Proteomes" id="UP000460549">
    <property type="component" value="Unassembled WGS sequence"/>
</dbReference>
<organism evidence="13 14">
    <name type="scientific">Bullifex porci</name>
    <dbReference type="NCBI Taxonomy" id="2606638"/>
    <lineage>
        <taxon>Bacteria</taxon>
        <taxon>Pseudomonadati</taxon>
        <taxon>Spirochaetota</taxon>
        <taxon>Spirochaetia</taxon>
        <taxon>Spirochaetales</taxon>
        <taxon>Spirochaetaceae</taxon>
        <taxon>Bullifex</taxon>
    </lineage>
</organism>
<feature type="binding site" evidence="9">
    <location>
        <position position="104"/>
    </location>
    <ligand>
        <name>1-deoxy-D-xylulose 5-phosphate</name>
        <dbReference type="ChEBI" id="CHEBI:57792"/>
    </ligand>
</feature>
<dbReference type="InterPro" id="IPR036291">
    <property type="entry name" value="NAD(P)-bd_dom_sf"/>
</dbReference>
<dbReference type="InterPro" id="IPR003821">
    <property type="entry name" value="DXP_reductoisomerase"/>
</dbReference>
<evidence type="ECO:0000256" key="7">
    <source>
        <dbReference type="ARBA" id="ARBA00023229"/>
    </source>
</evidence>
<feature type="binding site" evidence="9">
    <location>
        <position position="131"/>
    </location>
    <ligand>
        <name>Mn(2+)</name>
        <dbReference type="ChEBI" id="CHEBI:29035"/>
    </ligand>
</feature>
<feature type="binding site" evidence="9">
    <location>
        <position position="13"/>
    </location>
    <ligand>
        <name>NADPH</name>
        <dbReference type="ChEBI" id="CHEBI:57783"/>
    </ligand>
</feature>
<evidence type="ECO:0000256" key="5">
    <source>
        <dbReference type="ARBA" id="ARBA00023002"/>
    </source>
</evidence>
<feature type="binding site" evidence="9">
    <location>
        <position position="196"/>
    </location>
    <ligand>
        <name>1-deoxy-D-xylulose 5-phosphate</name>
        <dbReference type="ChEBI" id="CHEBI:57792"/>
    </ligand>
</feature>
<comment type="catalytic activity">
    <reaction evidence="8">
        <text>2-C-methyl-D-erythritol 4-phosphate + NADP(+) = 1-deoxy-D-xylulose 5-phosphate + NADPH + H(+)</text>
        <dbReference type="Rhea" id="RHEA:13717"/>
        <dbReference type="ChEBI" id="CHEBI:15378"/>
        <dbReference type="ChEBI" id="CHEBI:57783"/>
        <dbReference type="ChEBI" id="CHEBI:57792"/>
        <dbReference type="ChEBI" id="CHEBI:58262"/>
        <dbReference type="ChEBI" id="CHEBI:58349"/>
        <dbReference type="EC" id="1.1.1.267"/>
    </reaction>
    <physiologicalReaction direction="right-to-left" evidence="8">
        <dbReference type="Rhea" id="RHEA:13719"/>
    </physiologicalReaction>
</comment>
<keyword evidence="4 9" id="KW-0521">NADP</keyword>
<evidence type="ECO:0000256" key="4">
    <source>
        <dbReference type="ARBA" id="ARBA00022857"/>
    </source>
</evidence>
<feature type="binding site" evidence="9">
    <location>
        <position position="105"/>
    </location>
    <ligand>
        <name>NADPH</name>
        <dbReference type="ChEBI" id="CHEBI:57783"/>
    </ligand>
</feature>
<feature type="binding site" evidence="9">
    <location>
        <position position="193"/>
    </location>
    <ligand>
        <name>1-deoxy-D-xylulose 5-phosphate</name>
        <dbReference type="ChEBI" id="CHEBI:57792"/>
    </ligand>
</feature>
<feature type="binding site" evidence="9">
    <location>
        <position position="103"/>
    </location>
    <ligand>
        <name>NADPH</name>
        <dbReference type="ChEBI" id="CHEBI:57783"/>
    </ligand>
</feature>
<feature type="binding site" evidence="9">
    <location>
        <position position="14"/>
    </location>
    <ligand>
        <name>NADPH</name>
        <dbReference type="ChEBI" id="CHEBI:57783"/>
    </ligand>
</feature>
<evidence type="ECO:0000256" key="2">
    <source>
        <dbReference type="ARBA" id="ARBA00006825"/>
    </source>
</evidence>
<dbReference type="Pfam" id="PF13288">
    <property type="entry name" value="DXPR_C"/>
    <property type="match status" value="1"/>
</dbReference>
<dbReference type="EMBL" id="VUNN01000005">
    <property type="protein sequence ID" value="MSU05943.1"/>
    <property type="molecule type" value="Genomic_DNA"/>
</dbReference>
<comment type="caution">
    <text evidence="13">The sequence shown here is derived from an EMBL/GenBank/DDBJ whole genome shotgun (WGS) entry which is preliminary data.</text>
</comment>
<feature type="binding site" evidence="9">
    <location>
        <position position="180"/>
    </location>
    <ligand>
        <name>NADPH</name>
        <dbReference type="ChEBI" id="CHEBI:57783"/>
    </ligand>
</feature>
<sequence>MIKRKVIILGSTGSIGTTCLNAIRNGSLYGEVTGLVARSSKDSLSELAKEFNCPYFINDNSNKLKEFLSSLDGDIVLNGIAGAPGLEASLIALNCGFDLALANKESIVMGGDFILNEAKRLNRKIIPVDSEHSAIYNLIKAHNKIHSVVITASGGPFYQKKNLDNVTVEEAINHPTWKMGKKISIDSATLANKGLEVIEAGFLFNLSPKDIEVTIHRQSVIHSMIRLDNGAVYAQLSPPDMTLPIVGAVNDEVNPLYNVVKPLSFEDLTLTFKKWDEEEFPLLALAYKALEQKGSYPIAFNAANEVAVGLFIDHKIKFTSIANITKEVLMHDFSTTCNSFEEIMYQDQRARAIALKGF</sequence>
<dbReference type="GO" id="GO:0030145">
    <property type="term" value="F:manganese ion binding"/>
    <property type="evidence" value="ECO:0007669"/>
    <property type="project" value="TreeGrafter"/>
</dbReference>
<keyword evidence="6 9" id="KW-0464">Manganese</keyword>
<dbReference type="SUPFAM" id="SSF69055">
    <property type="entry name" value="1-deoxy-D-xylulose-5-phosphate reductoisomerase, C-terminal domain"/>
    <property type="match status" value="1"/>
</dbReference>
<keyword evidence="13" id="KW-0413">Isomerase</keyword>
<evidence type="ECO:0000259" key="11">
    <source>
        <dbReference type="Pfam" id="PF08436"/>
    </source>
</evidence>
<comment type="pathway">
    <text evidence="1 9">Isoprenoid biosynthesis; isopentenyl diphosphate biosynthesis via DXP pathway; isopentenyl diphosphate from 1-deoxy-D-xylulose 5-phosphate: step 1/6.</text>
</comment>
<keyword evidence="3 9" id="KW-0479">Metal-binding</keyword>
<accession>A0A7X2PCI5</accession>
<evidence type="ECO:0000256" key="8">
    <source>
        <dbReference type="ARBA" id="ARBA00048543"/>
    </source>
</evidence>
<evidence type="ECO:0000259" key="12">
    <source>
        <dbReference type="Pfam" id="PF13288"/>
    </source>
</evidence>